<dbReference type="EMBL" id="LICS01000132">
    <property type="protein sequence ID" value="KRO94019.1"/>
    <property type="molecule type" value="Genomic_DNA"/>
</dbReference>
<dbReference type="AlphaFoldDB" id="A0A0R2U9R1"/>
<comment type="caution">
    <text evidence="1">The sequence shown here is derived from an EMBL/GenBank/DDBJ whole genome shotgun (WGS) entry which is preliminary data.</text>
</comment>
<accession>A0A0R2U9R1</accession>
<gene>
    <name evidence="1" type="ORF">ABS10_01940</name>
</gene>
<evidence type="ECO:0000313" key="2">
    <source>
        <dbReference type="Proteomes" id="UP000051027"/>
    </source>
</evidence>
<name>A0A0R2U9R1_9GAMM</name>
<protein>
    <submittedName>
        <fullName evidence="1">Uncharacterized protein</fullName>
    </submittedName>
</protein>
<organism evidence="1 2">
    <name type="scientific">SAR86 cluster bacterium BACL1 MAG-120820-bin45</name>
    <dbReference type="NCBI Taxonomy" id="1655612"/>
    <lineage>
        <taxon>Bacteria</taxon>
        <taxon>Pseudomonadati</taxon>
        <taxon>Pseudomonadota</taxon>
        <taxon>Gammaproteobacteria</taxon>
        <taxon>SAR86 cluster</taxon>
    </lineage>
</organism>
<proteinExistence type="predicted"/>
<sequence>MKNPVKTGDDYESYSINYSGDSFQPALAIDNEMKGYNSTRMSLWMPFNKSKLGFIFQQSQELSSGIEKNEQIISFAKEVSGQRHDKTLICILKHEN</sequence>
<reference evidence="1 2" key="1">
    <citation type="submission" date="2015-10" db="EMBL/GenBank/DDBJ databases">
        <title>Metagenome-Assembled Genomes uncover a global brackish microbiome.</title>
        <authorList>
            <person name="Hugerth L.W."/>
            <person name="Larsson J."/>
            <person name="Alneberg J."/>
            <person name="Lindh M.V."/>
            <person name="Legrand C."/>
            <person name="Pinhassi J."/>
            <person name="Andersson A.F."/>
        </authorList>
    </citation>
    <scope>NUCLEOTIDE SEQUENCE [LARGE SCALE GENOMIC DNA]</scope>
    <source>
        <strain evidence="1">BACL1 MAG-120820-bin45</strain>
    </source>
</reference>
<evidence type="ECO:0000313" key="1">
    <source>
        <dbReference type="EMBL" id="KRO94019.1"/>
    </source>
</evidence>
<dbReference type="Proteomes" id="UP000051027">
    <property type="component" value="Unassembled WGS sequence"/>
</dbReference>